<feature type="transmembrane region" description="Helical" evidence="1">
    <location>
        <begin position="74"/>
        <end position="94"/>
    </location>
</feature>
<sequence length="221" mass="22570">MQAIGHLLPIAVAVAVSSVPILVAMVLLLSPQRSRTALPYLIGWVAGIASLLSVCALIAHALPARSSATEPDVWIGVGEILVGLALVVLGVLTFRRRGRAKTTTLPMGLGSVSRLGAWSSLALGFVLNLRPKGLLLAVAGGLVLRADAGSVPMAIVAVIVFTVIAASTVATPVIAVTVAPGKTEPTLARVQEWMLSNGGVLTAAILVLIGVVVFGMGLVRL</sequence>
<evidence type="ECO:0000256" key="1">
    <source>
        <dbReference type="SAM" id="Phobius"/>
    </source>
</evidence>
<evidence type="ECO:0000313" key="2">
    <source>
        <dbReference type="EMBL" id="GAA1683858.1"/>
    </source>
</evidence>
<gene>
    <name evidence="2" type="ORF">GCM10009807_29600</name>
</gene>
<feature type="transmembrane region" description="Helical" evidence="1">
    <location>
        <begin position="151"/>
        <end position="179"/>
    </location>
</feature>
<keyword evidence="1" id="KW-1133">Transmembrane helix</keyword>
<feature type="transmembrane region" description="Helical" evidence="1">
    <location>
        <begin position="41"/>
        <end position="62"/>
    </location>
</feature>
<keyword evidence="1" id="KW-0812">Transmembrane</keyword>
<protein>
    <submittedName>
        <fullName evidence="2">GAP family protein</fullName>
    </submittedName>
</protein>
<dbReference type="InterPro" id="IPR021315">
    <property type="entry name" value="Gap/Sap"/>
</dbReference>
<comment type="caution">
    <text evidence="2">The sequence shown here is derived from an EMBL/GenBank/DDBJ whole genome shotgun (WGS) entry which is preliminary data.</text>
</comment>
<keyword evidence="1" id="KW-0472">Membrane</keyword>
<dbReference type="EMBL" id="BAAAPK010000001">
    <property type="protein sequence ID" value="GAA1683858.1"/>
    <property type="molecule type" value="Genomic_DNA"/>
</dbReference>
<dbReference type="Pfam" id="PF11139">
    <property type="entry name" value="SfLAP"/>
    <property type="match status" value="1"/>
</dbReference>
<dbReference type="RefSeq" id="WP_344055651.1">
    <property type="nucleotide sequence ID" value="NZ_BAAAPK010000001.1"/>
</dbReference>
<name>A0ABN2H8Y3_9MICO</name>
<feature type="transmembrane region" description="Helical" evidence="1">
    <location>
        <begin position="6"/>
        <end position="29"/>
    </location>
</feature>
<accession>A0ABN2H8Y3</accession>
<reference evidence="2 3" key="1">
    <citation type="journal article" date="2019" name="Int. J. Syst. Evol. Microbiol.">
        <title>The Global Catalogue of Microorganisms (GCM) 10K type strain sequencing project: providing services to taxonomists for standard genome sequencing and annotation.</title>
        <authorList>
            <consortium name="The Broad Institute Genomics Platform"/>
            <consortium name="The Broad Institute Genome Sequencing Center for Infectious Disease"/>
            <person name="Wu L."/>
            <person name="Ma J."/>
        </authorList>
    </citation>
    <scope>NUCLEOTIDE SEQUENCE [LARGE SCALE GENOMIC DNA]</scope>
    <source>
        <strain evidence="2 3">JCM 15575</strain>
    </source>
</reference>
<evidence type="ECO:0000313" key="3">
    <source>
        <dbReference type="Proteomes" id="UP001500596"/>
    </source>
</evidence>
<feature type="transmembrane region" description="Helical" evidence="1">
    <location>
        <begin position="200"/>
        <end position="219"/>
    </location>
</feature>
<proteinExistence type="predicted"/>
<dbReference type="Proteomes" id="UP001500596">
    <property type="component" value="Unassembled WGS sequence"/>
</dbReference>
<organism evidence="2 3">
    <name type="scientific">Microbacterium lacus</name>
    <dbReference type="NCBI Taxonomy" id="415217"/>
    <lineage>
        <taxon>Bacteria</taxon>
        <taxon>Bacillati</taxon>
        <taxon>Actinomycetota</taxon>
        <taxon>Actinomycetes</taxon>
        <taxon>Micrococcales</taxon>
        <taxon>Microbacteriaceae</taxon>
        <taxon>Microbacterium</taxon>
    </lineage>
</organism>
<keyword evidence="3" id="KW-1185">Reference proteome</keyword>
<feature type="transmembrane region" description="Helical" evidence="1">
    <location>
        <begin position="115"/>
        <end position="131"/>
    </location>
</feature>